<dbReference type="CDD" id="cd06558">
    <property type="entry name" value="crotonase-like"/>
    <property type="match status" value="1"/>
</dbReference>
<dbReference type="GO" id="GO:0004300">
    <property type="term" value="F:enoyl-CoA hydratase activity"/>
    <property type="evidence" value="ECO:0007669"/>
    <property type="project" value="UniProtKB-EC"/>
</dbReference>
<dbReference type="Proteomes" id="UP000445696">
    <property type="component" value="Unassembled WGS sequence"/>
</dbReference>
<dbReference type="InterPro" id="IPR029045">
    <property type="entry name" value="ClpP/crotonase-like_dom_sf"/>
</dbReference>
<evidence type="ECO:0000256" key="1">
    <source>
        <dbReference type="ARBA" id="ARBA00005254"/>
    </source>
</evidence>
<dbReference type="Pfam" id="PF00378">
    <property type="entry name" value="ECH_1"/>
    <property type="match status" value="1"/>
</dbReference>
<reference evidence="2 3" key="1">
    <citation type="journal article" date="2014" name="Int. J. Syst. Evol. Microbiol.">
        <title>Sneathiella chungangensis sp. nov., isolated from a marine sand, and emended description of the genus Sneathiella.</title>
        <authorList>
            <person name="Siamphan C."/>
            <person name="Kim H."/>
            <person name="Lee J.S."/>
            <person name="Kim W."/>
        </authorList>
    </citation>
    <scope>NUCLEOTIDE SEQUENCE [LARGE SCALE GENOMIC DNA]</scope>
    <source>
        <strain evidence="2 3">KCTC 32476</strain>
    </source>
</reference>
<comment type="caution">
    <text evidence="2">The sequence shown here is derived from an EMBL/GenBank/DDBJ whole genome shotgun (WGS) entry which is preliminary data.</text>
</comment>
<gene>
    <name evidence="2" type="ORF">GQF03_18345</name>
</gene>
<dbReference type="PANTHER" id="PTHR11941">
    <property type="entry name" value="ENOYL-COA HYDRATASE-RELATED"/>
    <property type="match status" value="1"/>
</dbReference>
<dbReference type="AlphaFoldDB" id="A0A845MMT8"/>
<dbReference type="OrthoDB" id="5730382at2"/>
<evidence type="ECO:0000313" key="3">
    <source>
        <dbReference type="Proteomes" id="UP000445696"/>
    </source>
</evidence>
<dbReference type="EC" id="4.2.1.17" evidence="2"/>
<keyword evidence="2" id="KW-0456">Lyase</keyword>
<protein>
    <submittedName>
        <fullName evidence="2">Enoyl-CoA hydratase</fullName>
        <ecNumber evidence="2">4.2.1.17</ecNumber>
    </submittedName>
</protein>
<dbReference type="SUPFAM" id="SSF52096">
    <property type="entry name" value="ClpP/crotonase"/>
    <property type="match status" value="1"/>
</dbReference>
<organism evidence="2 3">
    <name type="scientific">Sneathiella chungangensis</name>
    <dbReference type="NCBI Taxonomy" id="1418234"/>
    <lineage>
        <taxon>Bacteria</taxon>
        <taxon>Pseudomonadati</taxon>
        <taxon>Pseudomonadota</taxon>
        <taxon>Alphaproteobacteria</taxon>
        <taxon>Sneathiellales</taxon>
        <taxon>Sneathiellaceae</taxon>
        <taxon>Sneathiella</taxon>
    </lineage>
</organism>
<dbReference type="PANTHER" id="PTHR11941:SF171">
    <property type="entry name" value="SD19268P"/>
    <property type="match status" value="1"/>
</dbReference>
<accession>A0A845MMT8</accession>
<dbReference type="Gene3D" id="3.90.226.10">
    <property type="entry name" value="2-enoyl-CoA Hydratase, Chain A, domain 1"/>
    <property type="match status" value="1"/>
</dbReference>
<keyword evidence="3" id="KW-1185">Reference proteome</keyword>
<dbReference type="EMBL" id="WTVA01000015">
    <property type="protein sequence ID" value="MZR24300.1"/>
    <property type="molecule type" value="Genomic_DNA"/>
</dbReference>
<proteinExistence type="inferred from homology"/>
<dbReference type="GO" id="GO:0006635">
    <property type="term" value="P:fatty acid beta-oxidation"/>
    <property type="evidence" value="ECO:0007669"/>
    <property type="project" value="TreeGrafter"/>
</dbReference>
<dbReference type="RefSeq" id="WP_161340746.1">
    <property type="nucleotide sequence ID" value="NZ_JBHSDG010000003.1"/>
</dbReference>
<sequence>MANFVRTVLEERPEGKVARVAIDNQRKLNTLNSRVIGELNDTLASLDDDKDIAVLVLTGAGEKSFVGGADISEMVGLDPATARTFITNMHHACRRARFFHAPVIARVNGFSLGAGMELAAACDLVIACKSAQFSMPEVRVGIPSVIDAALLPRILGFNLARDLVLTGRSLSAQEAFDAGLVQRLAEDDALDAEVEKAVDEILEGGRTAMAIQKQLCNDWENNSLRDGIQLGIDAFSRSYESDEPQRMMEKFLNRPR</sequence>
<dbReference type="InterPro" id="IPR001753">
    <property type="entry name" value="Enoyl-CoA_hydra/iso"/>
</dbReference>
<name>A0A845MMT8_9PROT</name>
<evidence type="ECO:0000313" key="2">
    <source>
        <dbReference type="EMBL" id="MZR24300.1"/>
    </source>
</evidence>
<comment type="similarity">
    <text evidence="1">Belongs to the enoyl-CoA hydratase/isomerase family.</text>
</comment>
<dbReference type="NCBIfam" id="NF004795">
    <property type="entry name" value="PRK06143.1"/>
    <property type="match status" value="1"/>
</dbReference>